<dbReference type="STRING" id="1268635.Loa_01164"/>
<dbReference type="EMBL" id="CP004006">
    <property type="protein sequence ID" value="AHE66720.1"/>
    <property type="molecule type" value="Genomic_DNA"/>
</dbReference>
<dbReference type="GO" id="GO:0034257">
    <property type="term" value="F:nicotinamide riboside transmembrane transporter activity"/>
    <property type="evidence" value="ECO:0007669"/>
    <property type="project" value="InterPro"/>
</dbReference>
<evidence type="ECO:0000256" key="4">
    <source>
        <dbReference type="ARBA" id="ARBA00023136"/>
    </source>
</evidence>
<evidence type="ECO:0000256" key="5">
    <source>
        <dbReference type="SAM" id="Phobius"/>
    </source>
</evidence>
<accession>W0BA36</accession>
<dbReference type="AlphaFoldDB" id="W0BA36"/>
<evidence type="ECO:0000256" key="3">
    <source>
        <dbReference type="ARBA" id="ARBA00022989"/>
    </source>
</evidence>
<dbReference type="KEGG" id="lok:Loa_01164"/>
<dbReference type="Proteomes" id="UP000018838">
    <property type="component" value="Chromosome"/>
</dbReference>
<dbReference type="InterPro" id="IPR006419">
    <property type="entry name" value="NMN_transpt_PnuC"/>
</dbReference>
<dbReference type="GO" id="GO:0016020">
    <property type="term" value="C:membrane"/>
    <property type="evidence" value="ECO:0007669"/>
    <property type="project" value="UniProtKB-SubCell"/>
</dbReference>
<feature type="transmembrane region" description="Helical" evidence="5">
    <location>
        <begin position="39"/>
        <end position="60"/>
    </location>
</feature>
<comment type="subcellular location">
    <subcellularLocation>
        <location evidence="1">Membrane</location>
        <topology evidence="1">Multi-pass membrane protein</topology>
    </subcellularLocation>
</comment>
<dbReference type="HOGENOM" id="CLU_2770801_0_0_6"/>
<keyword evidence="7" id="KW-1185">Reference proteome</keyword>
<keyword evidence="2 5" id="KW-0812">Transmembrane</keyword>
<evidence type="ECO:0000256" key="2">
    <source>
        <dbReference type="ARBA" id="ARBA00022692"/>
    </source>
</evidence>
<sequence>MNLCTDNAVEGIYMFYDLIGAIASLLSTYYFIRQNNKAWAIALLATALNGWLYWQTGIYADMCLESFYF</sequence>
<reference evidence="6 7" key="1">
    <citation type="journal article" date="2013" name="Int. J. Med. Microbiol.">
        <title>Legionella oakridgensis ATCC 33761 genome sequence and phenotypic characterization reveals its replication capacity in amoebae.</title>
        <authorList>
            <person name="Brzuszkiewicz E."/>
            <person name="Schulz T."/>
            <person name="Rydzewski K."/>
            <person name="Daniel R."/>
            <person name="Gillmaier N."/>
            <person name="Dittmann C."/>
            <person name="Holland G."/>
            <person name="Schunder E."/>
            <person name="Lautner M."/>
            <person name="Eisenreich W."/>
            <person name="Luck C."/>
            <person name="Heuner K."/>
        </authorList>
    </citation>
    <scope>NUCLEOTIDE SEQUENCE [LARGE SCALE GENOMIC DNA]</scope>
    <source>
        <strain>OR-10</strain>
        <strain evidence="7">ATCC 33761</strain>
    </source>
</reference>
<proteinExistence type="predicted"/>
<keyword evidence="4 5" id="KW-0472">Membrane</keyword>
<evidence type="ECO:0000313" key="7">
    <source>
        <dbReference type="Proteomes" id="UP000018838"/>
    </source>
</evidence>
<organism evidence="6 7">
    <name type="scientific">Legionella oakridgensis ATCC 33761 = DSM 21215</name>
    <dbReference type="NCBI Taxonomy" id="1268635"/>
    <lineage>
        <taxon>Bacteria</taxon>
        <taxon>Pseudomonadati</taxon>
        <taxon>Pseudomonadota</taxon>
        <taxon>Gammaproteobacteria</taxon>
        <taxon>Legionellales</taxon>
        <taxon>Legionellaceae</taxon>
        <taxon>Legionella</taxon>
    </lineage>
</organism>
<dbReference type="PATRIC" id="fig|1268635.3.peg.1169"/>
<feature type="transmembrane region" description="Helical" evidence="5">
    <location>
        <begin position="12"/>
        <end position="32"/>
    </location>
</feature>
<keyword evidence="3 5" id="KW-1133">Transmembrane helix</keyword>
<gene>
    <name evidence="6" type="ORF">Loa_01164</name>
</gene>
<name>W0BA36_9GAMM</name>
<dbReference type="Pfam" id="PF04973">
    <property type="entry name" value="NMN_transporter"/>
    <property type="match status" value="1"/>
</dbReference>
<evidence type="ECO:0000256" key="1">
    <source>
        <dbReference type="ARBA" id="ARBA00004141"/>
    </source>
</evidence>
<protein>
    <submittedName>
        <fullName evidence="6">Nicotinamide mononucleotide transporter</fullName>
    </submittedName>
</protein>
<evidence type="ECO:0000313" key="6">
    <source>
        <dbReference type="EMBL" id="AHE66720.1"/>
    </source>
</evidence>